<evidence type="ECO:0000256" key="2">
    <source>
        <dbReference type="RuleBase" id="RU003793"/>
    </source>
</evidence>
<dbReference type="GO" id="GO:0004190">
    <property type="term" value="F:aspartic-type endopeptidase activity"/>
    <property type="evidence" value="ECO:0007669"/>
    <property type="project" value="InterPro"/>
</dbReference>
<dbReference type="InParanoid" id="C7QG49"/>
<sequence length="223" mass="22707">MSHLTTDAPAIALGAAVGTVGGLYAPRAVRLAIAKGPDGDSSADGLPRVVAALIVTSAAVAGALVGARFGLQARVPAYLYLAAITPALAAVDATTHILPNRIVLPAYPLTVALLAFAAWRASGPGALWRALAAGALLYVIFLAVALVAPPDSLGWGDVKLVGLLGLCLGFLGWKTTWRGMMLAFGLAALCVMVRLLVRHEQRSHALPLGPALLLGSLAAVIIS</sequence>
<dbReference type="STRING" id="479433.Caci_4026"/>
<feature type="domain" description="Prepilin type IV endopeptidase peptidase" evidence="4">
    <location>
        <begin position="81"/>
        <end position="192"/>
    </location>
</feature>
<dbReference type="PANTHER" id="PTHR30487:SF0">
    <property type="entry name" value="PREPILIN LEADER PEPTIDASE_N-METHYLTRANSFERASE-RELATED"/>
    <property type="match status" value="1"/>
</dbReference>
<feature type="transmembrane region" description="Helical" evidence="3">
    <location>
        <begin position="46"/>
        <end position="71"/>
    </location>
</feature>
<evidence type="ECO:0000256" key="3">
    <source>
        <dbReference type="SAM" id="Phobius"/>
    </source>
</evidence>
<dbReference type="InterPro" id="IPR050882">
    <property type="entry name" value="Prepilin_peptidase/N-MTase"/>
</dbReference>
<keyword evidence="3" id="KW-0812">Transmembrane</keyword>
<evidence type="ECO:0000259" key="4">
    <source>
        <dbReference type="Pfam" id="PF01478"/>
    </source>
</evidence>
<evidence type="ECO:0000313" key="5">
    <source>
        <dbReference type="EMBL" id="ACU72894.1"/>
    </source>
</evidence>
<feature type="transmembrane region" description="Helical" evidence="3">
    <location>
        <begin position="179"/>
        <end position="197"/>
    </location>
</feature>
<protein>
    <submittedName>
        <fullName evidence="5">Peptidase A24A prepilin type IV</fullName>
    </submittedName>
</protein>
<feature type="transmembrane region" description="Helical" evidence="3">
    <location>
        <begin position="77"/>
        <end position="95"/>
    </location>
</feature>
<feature type="transmembrane region" description="Helical" evidence="3">
    <location>
        <begin position="204"/>
        <end position="222"/>
    </location>
</feature>
<reference evidence="5 6" key="1">
    <citation type="journal article" date="2009" name="Stand. Genomic Sci.">
        <title>Complete genome sequence of Catenulispora acidiphila type strain (ID 139908).</title>
        <authorList>
            <person name="Copeland A."/>
            <person name="Lapidus A."/>
            <person name="Glavina Del Rio T."/>
            <person name="Nolan M."/>
            <person name="Lucas S."/>
            <person name="Chen F."/>
            <person name="Tice H."/>
            <person name="Cheng J.F."/>
            <person name="Bruce D."/>
            <person name="Goodwin L."/>
            <person name="Pitluck S."/>
            <person name="Mikhailova N."/>
            <person name="Pati A."/>
            <person name="Ivanova N."/>
            <person name="Mavromatis K."/>
            <person name="Chen A."/>
            <person name="Palaniappan K."/>
            <person name="Chain P."/>
            <person name="Land M."/>
            <person name="Hauser L."/>
            <person name="Chang Y.J."/>
            <person name="Jeffries C.D."/>
            <person name="Chertkov O."/>
            <person name="Brettin T."/>
            <person name="Detter J.C."/>
            <person name="Han C."/>
            <person name="Ali Z."/>
            <person name="Tindall B.J."/>
            <person name="Goker M."/>
            <person name="Bristow J."/>
            <person name="Eisen J.A."/>
            <person name="Markowitz V."/>
            <person name="Hugenholtz P."/>
            <person name="Kyrpides N.C."/>
            <person name="Klenk H.P."/>
        </authorList>
    </citation>
    <scope>NUCLEOTIDE SEQUENCE [LARGE SCALE GENOMIC DNA]</scope>
    <source>
        <strain evidence="6">DSM 44928 / JCM 14897 / NBRC 102108 / NRRL B-24433 / ID139908</strain>
    </source>
</reference>
<keyword evidence="6" id="KW-1185">Reference proteome</keyword>
<dbReference type="InterPro" id="IPR000045">
    <property type="entry name" value="Prepilin_IV_endopep_pep"/>
</dbReference>
<keyword evidence="3" id="KW-0472">Membrane</keyword>
<dbReference type="Proteomes" id="UP000000851">
    <property type="component" value="Chromosome"/>
</dbReference>
<dbReference type="PRINTS" id="PR00864">
    <property type="entry name" value="PREPILNPTASE"/>
</dbReference>
<keyword evidence="3" id="KW-1133">Transmembrane helix</keyword>
<organism evidence="5 6">
    <name type="scientific">Catenulispora acidiphila (strain DSM 44928 / JCM 14897 / NBRC 102108 / NRRL B-24433 / ID139908)</name>
    <dbReference type="NCBI Taxonomy" id="479433"/>
    <lineage>
        <taxon>Bacteria</taxon>
        <taxon>Bacillati</taxon>
        <taxon>Actinomycetota</taxon>
        <taxon>Actinomycetes</taxon>
        <taxon>Catenulisporales</taxon>
        <taxon>Catenulisporaceae</taxon>
        <taxon>Catenulispora</taxon>
    </lineage>
</organism>
<evidence type="ECO:0000256" key="1">
    <source>
        <dbReference type="ARBA" id="ARBA00005801"/>
    </source>
</evidence>
<dbReference type="eggNOG" id="COG1989">
    <property type="taxonomic scope" value="Bacteria"/>
</dbReference>
<dbReference type="AlphaFoldDB" id="C7QG49"/>
<dbReference type="GO" id="GO:0005886">
    <property type="term" value="C:plasma membrane"/>
    <property type="evidence" value="ECO:0007669"/>
    <property type="project" value="TreeGrafter"/>
</dbReference>
<comment type="similarity">
    <text evidence="1 2">Belongs to the peptidase A24 family.</text>
</comment>
<dbReference type="Pfam" id="PF01478">
    <property type="entry name" value="Peptidase_A24"/>
    <property type="match status" value="1"/>
</dbReference>
<gene>
    <name evidence="5" type="ordered locus">Caci_4026</name>
</gene>
<feature type="transmembrane region" description="Helical" evidence="3">
    <location>
        <begin position="102"/>
        <end position="121"/>
    </location>
</feature>
<accession>C7QG49</accession>
<name>C7QG49_CATAD</name>
<feature type="transmembrane region" description="Helical" evidence="3">
    <location>
        <begin position="127"/>
        <end position="148"/>
    </location>
</feature>
<dbReference type="HOGENOM" id="CLU_057101_2_1_11"/>
<evidence type="ECO:0000313" key="6">
    <source>
        <dbReference type="Proteomes" id="UP000000851"/>
    </source>
</evidence>
<proteinExistence type="inferred from homology"/>
<dbReference type="PANTHER" id="PTHR30487">
    <property type="entry name" value="TYPE 4 PREPILIN-LIKE PROTEINS LEADER PEPTIDE-PROCESSING ENZYME"/>
    <property type="match status" value="1"/>
</dbReference>
<dbReference type="InterPro" id="IPR014032">
    <property type="entry name" value="Peptidase_A24A_bac"/>
</dbReference>
<dbReference type="GO" id="GO:0006465">
    <property type="term" value="P:signal peptide processing"/>
    <property type="evidence" value="ECO:0007669"/>
    <property type="project" value="TreeGrafter"/>
</dbReference>
<dbReference type="KEGG" id="cai:Caci_4026"/>
<feature type="transmembrane region" description="Helical" evidence="3">
    <location>
        <begin position="6"/>
        <end position="25"/>
    </location>
</feature>
<dbReference type="Gene3D" id="1.20.120.1220">
    <property type="match status" value="1"/>
</dbReference>
<dbReference type="EMBL" id="CP001700">
    <property type="protein sequence ID" value="ACU72894.1"/>
    <property type="molecule type" value="Genomic_DNA"/>
</dbReference>